<sequence length="64" mass="6676">MTTNEAATLLVSAVTSAYLATQSAAVAGTVAAAVILLKITDDQDESFIHRCARHMPAGAEEKRS</sequence>
<keyword evidence="2" id="KW-1185">Reference proteome</keyword>
<evidence type="ECO:0000313" key="1">
    <source>
        <dbReference type="EMBL" id="GIE99807.1"/>
    </source>
</evidence>
<dbReference type="RefSeq" id="WP_203786818.1">
    <property type="nucleotide sequence ID" value="NZ_BOMV01000077.1"/>
</dbReference>
<gene>
    <name evidence="1" type="ORF">Ari01nite_72720</name>
</gene>
<reference evidence="1" key="1">
    <citation type="submission" date="2021-01" db="EMBL/GenBank/DDBJ databases">
        <title>Whole genome shotgun sequence of Actinoplanes rishiriensis NBRC 108556.</title>
        <authorList>
            <person name="Komaki H."/>
            <person name="Tamura T."/>
        </authorList>
    </citation>
    <scope>NUCLEOTIDE SEQUENCE</scope>
    <source>
        <strain evidence="1">NBRC 108556</strain>
    </source>
</reference>
<protein>
    <submittedName>
        <fullName evidence="1">Uncharacterized protein</fullName>
    </submittedName>
</protein>
<accession>A0A919K6R8</accession>
<organism evidence="1 2">
    <name type="scientific">Paractinoplanes rishiriensis</name>
    <dbReference type="NCBI Taxonomy" id="1050105"/>
    <lineage>
        <taxon>Bacteria</taxon>
        <taxon>Bacillati</taxon>
        <taxon>Actinomycetota</taxon>
        <taxon>Actinomycetes</taxon>
        <taxon>Micromonosporales</taxon>
        <taxon>Micromonosporaceae</taxon>
        <taxon>Paractinoplanes</taxon>
    </lineage>
</organism>
<comment type="caution">
    <text evidence="1">The sequence shown here is derived from an EMBL/GenBank/DDBJ whole genome shotgun (WGS) entry which is preliminary data.</text>
</comment>
<evidence type="ECO:0000313" key="2">
    <source>
        <dbReference type="Proteomes" id="UP000636960"/>
    </source>
</evidence>
<dbReference type="Proteomes" id="UP000636960">
    <property type="component" value="Unassembled WGS sequence"/>
</dbReference>
<dbReference type="EMBL" id="BOMV01000077">
    <property type="protein sequence ID" value="GIE99807.1"/>
    <property type="molecule type" value="Genomic_DNA"/>
</dbReference>
<name>A0A919K6R8_9ACTN</name>
<proteinExistence type="predicted"/>
<dbReference type="AlphaFoldDB" id="A0A919K6R8"/>